<dbReference type="EMBL" id="FZQA01000002">
    <property type="protein sequence ID" value="SNT72448.1"/>
    <property type="molecule type" value="Genomic_DNA"/>
</dbReference>
<evidence type="ECO:0000313" key="2">
    <source>
        <dbReference type="EMBL" id="SNT72448.1"/>
    </source>
</evidence>
<evidence type="ECO:0008006" key="4">
    <source>
        <dbReference type="Google" id="ProtNLM"/>
    </source>
</evidence>
<protein>
    <recommendedName>
        <fullName evidence="4">MetA-pathway of phenol degradation</fullName>
    </recommendedName>
</protein>
<dbReference type="AlphaFoldDB" id="A0A239PQP2"/>
<name>A0A239PQP2_9PROT</name>
<accession>A0A239PQP2</accession>
<dbReference type="RefSeq" id="WP_089411930.1">
    <property type="nucleotide sequence ID" value="NZ_FZQA01000002.1"/>
</dbReference>
<dbReference type="Proteomes" id="UP000198346">
    <property type="component" value="Unassembled WGS sequence"/>
</dbReference>
<proteinExistence type="predicted"/>
<gene>
    <name evidence="2" type="ORF">SAMN06297382_1492</name>
</gene>
<dbReference type="PROSITE" id="PS51257">
    <property type="entry name" value="PROKAR_LIPOPROTEIN"/>
    <property type="match status" value="1"/>
</dbReference>
<organism evidence="2 3">
    <name type="scientific">Amphiplicatus metriothermophilus</name>
    <dbReference type="NCBI Taxonomy" id="1519374"/>
    <lineage>
        <taxon>Bacteria</taxon>
        <taxon>Pseudomonadati</taxon>
        <taxon>Pseudomonadota</taxon>
        <taxon>Alphaproteobacteria</taxon>
        <taxon>Parvularculales</taxon>
        <taxon>Parvularculaceae</taxon>
        <taxon>Amphiplicatus</taxon>
    </lineage>
</organism>
<feature type="signal peptide" evidence="1">
    <location>
        <begin position="1"/>
        <end position="33"/>
    </location>
</feature>
<reference evidence="2 3" key="1">
    <citation type="submission" date="2017-07" db="EMBL/GenBank/DDBJ databases">
        <authorList>
            <person name="Sun Z.S."/>
            <person name="Albrecht U."/>
            <person name="Echele G."/>
            <person name="Lee C.C."/>
        </authorList>
    </citation>
    <scope>NUCLEOTIDE SEQUENCE [LARGE SCALE GENOMIC DNA]</scope>
    <source>
        <strain evidence="2 3">CGMCC 1.12710</strain>
    </source>
</reference>
<feature type="chain" id="PRO_5012941270" description="MetA-pathway of phenol degradation" evidence="1">
    <location>
        <begin position="34"/>
        <end position="297"/>
    </location>
</feature>
<evidence type="ECO:0000256" key="1">
    <source>
        <dbReference type="SAM" id="SignalP"/>
    </source>
</evidence>
<sequence length="297" mass="32263">MRAVVGKKRWLKRPAASGALAFACWMWPAAADAQNLRLASGFEYTRGLYGSFAETEIAMASISARYSVNGWTYSLTVPYVRVTGPGAPFNPQATPVFALRLPEGVDAAAIPLVSLPDDPSFLFPRLNPTTKGFGDVTAGVGRSLELKRDRLYLDAMVLAKLPVGDVDKLIGTGRTDITMQADFIYETRRFGFVIGGGRTFVGKTPRFELQDRWRLSAAAYAPVGRRFTVGALYDWREPVLVGSDDISEVTTYVSARINSRLSVLAYSVTGLSDASPDIGAGIRFSIDFDVGGNPNRD</sequence>
<keyword evidence="3" id="KW-1185">Reference proteome</keyword>
<dbReference type="OrthoDB" id="7469591at2"/>
<evidence type="ECO:0000313" key="3">
    <source>
        <dbReference type="Proteomes" id="UP000198346"/>
    </source>
</evidence>
<keyword evidence="1" id="KW-0732">Signal</keyword>